<dbReference type="InterPro" id="IPR054767">
    <property type="entry name" value="Cas10-Cmr2_palm2"/>
</dbReference>
<feature type="domain" description="GGDEF" evidence="12">
    <location>
        <begin position="264"/>
        <end position="400"/>
    </location>
</feature>
<reference evidence="13" key="1">
    <citation type="submission" date="2022-08" db="EMBL/GenBank/DDBJ databases">
        <authorList>
            <person name="Wang H."/>
        </authorList>
    </citation>
    <scope>NUCLEOTIDE SEQUENCE</scope>
    <source>
        <strain evidence="13">PS10</strain>
    </source>
</reference>
<keyword evidence="9" id="KW-0067">ATP-binding</keyword>
<dbReference type="InterPro" id="IPR041062">
    <property type="entry name" value="Csm1_B"/>
</dbReference>
<dbReference type="InterPro" id="IPR013408">
    <property type="entry name" value="Cas10/Csm1"/>
</dbReference>
<dbReference type="Pfam" id="PF18211">
    <property type="entry name" value="Csm1_B"/>
    <property type="match status" value="1"/>
</dbReference>
<dbReference type="InterPro" id="IPR052117">
    <property type="entry name" value="Cas10/Csm1_subtype-III-A"/>
</dbReference>
<organism evidence="13 14">
    <name type="scientific">Campylobacter gastrosuis</name>
    <dbReference type="NCBI Taxonomy" id="2974576"/>
    <lineage>
        <taxon>Bacteria</taxon>
        <taxon>Pseudomonadati</taxon>
        <taxon>Campylobacterota</taxon>
        <taxon>Epsilonproteobacteria</taxon>
        <taxon>Campylobacterales</taxon>
        <taxon>Campylobacteraceae</taxon>
        <taxon>Campylobacter</taxon>
    </lineage>
</organism>
<evidence type="ECO:0000256" key="6">
    <source>
        <dbReference type="ARBA" id="ARBA00022759"/>
    </source>
</evidence>
<keyword evidence="3" id="KW-0808">Transferase</keyword>
<dbReference type="Gene3D" id="3.30.70.270">
    <property type="match status" value="1"/>
</dbReference>
<comment type="caution">
    <text evidence="13">The sequence shown here is derived from an EMBL/GenBank/DDBJ whole genome shotgun (WGS) entry which is preliminary data.</text>
</comment>
<dbReference type="PANTHER" id="PTHR36528:SF1">
    <property type="entry name" value="CRISPR SYSTEM SINGLE-STRAND-SPECIFIC DEOXYRIBONUCLEASE CAS10_CSM1 (SUBTYPE III-A)"/>
    <property type="match status" value="1"/>
</dbReference>
<dbReference type="Pfam" id="PF22335">
    <property type="entry name" value="Cas10-Cmr2_palm2"/>
    <property type="match status" value="1"/>
</dbReference>
<evidence type="ECO:0000313" key="14">
    <source>
        <dbReference type="Proteomes" id="UP001173801"/>
    </source>
</evidence>
<name>A0ABT7HRW8_9BACT</name>
<dbReference type="PANTHER" id="PTHR36528">
    <property type="entry name" value="CRISPR SYSTEM SINGLE-STRAND-SPECIFIC DEOXYRIBONUCLEASE CAS10/CSM1 (SUBTYPE III-A)"/>
    <property type="match status" value="1"/>
</dbReference>
<gene>
    <name evidence="13" type="ORF">NYG85_09800</name>
</gene>
<keyword evidence="10" id="KW-0051">Antiviral defense</keyword>
<evidence type="ECO:0000256" key="10">
    <source>
        <dbReference type="ARBA" id="ARBA00023118"/>
    </source>
</evidence>
<dbReference type="EMBL" id="JANURM010000017">
    <property type="protein sequence ID" value="MDL0089651.1"/>
    <property type="molecule type" value="Genomic_DNA"/>
</dbReference>
<keyword evidence="8" id="KW-0269">Exonuclease</keyword>
<evidence type="ECO:0000256" key="5">
    <source>
        <dbReference type="ARBA" id="ARBA00022741"/>
    </source>
</evidence>
<reference evidence="13" key="2">
    <citation type="journal article" date="2023" name="Microorganisms">
        <title>Isolation and Genomic Characteristics of Cat-Borne Campylobacter felis sp. nov. and Sheep-Borne Campylobacter ovis sp. nov.</title>
        <authorList>
            <person name="Wang H."/>
            <person name="Li Y."/>
            <person name="Gu Y."/>
            <person name="Zhou G."/>
            <person name="Chen X."/>
            <person name="Zhang X."/>
            <person name="Shao Z."/>
            <person name="Zhang J."/>
            <person name="Zhang M."/>
        </authorList>
    </citation>
    <scope>NUCLEOTIDE SEQUENCE</scope>
    <source>
        <strain evidence="13">PS10</strain>
    </source>
</reference>
<dbReference type="InterPro" id="IPR043128">
    <property type="entry name" value="Rev_trsase/Diguanyl_cyclase"/>
</dbReference>
<evidence type="ECO:0000256" key="7">
    <source>
        <dbReference type="ARBA" id="ARBA00022801"/>
    </source>
</evidence>
<evidence type="ECO:0000256" key="11">
    <source>
        <dbReference type="ARBA" id="ARBA00032922"/>
    </source>
</evidence>
<evidence type="ECO:0000256" key="3">
    <source>
        <dbReference type="ARBA" id="ARBA00022679"/>
    </source>
</evidence>
<proteinExistence type="inferred from homology"/>
<comment type="similarity">
    <text evidence="1">Belongs to the CRISPR-associated Cas10/Csm1 family.</text>
</comment>
<keyword evidence="6" id="KW-0255">Endonuclease</keyword>
<evidence type="ECO:0000313" key="13">
    <source>
        <dbReference type="EMBL" id="MDL0089651.1"/>
    </source>
</evidence>
<keyword evidence="7" id="KW-0378">Hydrolase</keyword>
<dbReference type="RefSeq" id="WP_284938365.1">
    <property type="nucleotide sequence ID" value="NZ_JANURM010000017.1"/>
</dbReference>
<sequence>MSKFNDYFSSDFKDLAPDLLDINALLCDEMYLVSGDFYGIQKFIFDNLATKNATKVLRAKSAFCELFTNVLAQFICHKFQIDTKHILSCTAGKFEILTPKFSLEIFNEIKSEIDKYFIKNFFGISGIGLVCVACKRGDFLVSSRYKALRDEVSKAIEAQKFKKFSLATQPPVLSYDKSITNQTLCKICNTRKISKNEKCEICDTFVKLGEILVSDKNEITSDELGIDFFSTKIKLSESIKSYVLKLGYEIADFSELATRVNGENAIAVLKADVDNMGNFIKDTDVTENFANFDTFSKSINNFFSLYIPRKMKEQYPDSYTIFAGGDDLLLVGSYDKMIELAIFVRQEFLKFVKNKHLTISFGIVLAKPSVPISYLANVAENLLESSKELENKDGISMFNESVKWDNYIDVREQVLSHFDEFKQHINTAFLYRILEFCDMSKKVDDDIKNTMWRSKLSYSFYRNFEQVKDEQKEKMLLMLNNQIKENPKEMKMVVCEYIYKRREK</sequence>
<dbReference type="NCBIfam" id="TIGR02578">
    <property type="entry name" value="cas_TM1811_Csm1"/>
    <property type="match status" value="1"/>
</dbReference>
<dbReference type="PROSITE" id="PS50887">
    <property type="entry name" value="GGDEF"/>
    <property type="match status" value="1"/>
</dbReference>
<evidence type="ECO:0000256" key="1">
    <source>
        <dbReference type="ARBA" id="ARBA00005700"/>
    </source>
</evidence>
<evidence type="ECO:0000256" key="8">
    <source>
        <dbReference type="ARBA" id="ARBA00022839"/>
    </source>
</evidence>
<evidence type="ECO:0000256" key="2">
    <source>
        <dbReference type="ARBA" id="ARBA00014333"/>
    </source>
</evidence>
<accession>A0ABT7HRW8</accession>
<dbReference type="InterPro" id="IPR000160">
    <property type="entry name" value="GGDEF_dom"/>
</dbReference>
<keyword evidence="4" id="KW-0540">Nuclease</keyword>
<keyword evidence="14" id="KW-1185">Reference proteome</keyword>
<dbReference type="Proteomes" id="UP001173801">
    <property type="component" value="Unassembled WGS sequence"/>
</dbReference>
<evidence type="ECO:0000256" key="9">
    <source>
        <dbReference type="ARBA" id="ARBA00022840"/>
    </source>
</evidence>
<keyword evidence="5" id="KW-0547">Nucleotide-binding</keyword>
<protein>
    <recommendedName>
        <fullName evidence="2">CRISPR system single-strand-specific deoxyribonuclease Cas10/Csm1 (subtype III-A)</fullName>
    </recommendedName>
    <alternativeName>
        <fullName evidence="11">Cyclic oligoadenylate synthase</fullName>
    </alternativeName>
</protein>
<evidence type="ECO:0000259" key="12">
    <source>
        <dbReference type="PROSITE" id="PS50887"/>
    </source>
</evidence>
<evidence type="ECO:0000256" key="4">
    <source>
        <dbReference type="ARBA" id="ARBA00022722"/>
    </source>
</evidence>